<protein>
    <submittedName>
        <fullName evidence="2">Uncharacterized protein</fullName>
    </submittedName>
</protein>
<dbReference type="GeneID" id="97672553"/>
<feature type="signal peptide" evidence="1">
    <location>
        <begin position="1"/>
        <end position="22"/>
    </location>
</feature>
<evidence type="ECO:0000313" key="2">
    <source>
        <dbReference type="EMBL" id="CTQ77820.1"/>
    </source>
</evidence>
<feature type="chain" id="PRO_5009787836" evidence="1">
    <location>
        <begin position="23"/>
        <end position="144"/>
    </location>
</feature>
<accession>A0A0M6ZLC0</accession>
<dbReference type="OrthoDB" id="7678491at2"/>
<keyword evidence="3" id="KW-1185">Reference proteome</keyword>
<evidence type="ECO:0000256" key="1">
    <source>
        <dbReference type="SAM" id="SignalP"/>
    </source>
</evidence>
<proteinExistence type="predicted"/>
<dbReference type="AlphaFoldDB" id="A0A0M6ZLC0"/>
<organism evidence="2 3">
    <name type="scientific">Roseibium album</name>
    <dbReference type="NCBI Taxonomy" id="311410"/>
    <lineage>
        <taxon>Bacteria</taxon>
        <taxon>Pseudomonadati</taxon>
        <taxon>Pseudomonadota</taxon>
        <taxon>Alphaproteobacteria</taxon>
        <taxon>Hyphomicrobiales</taxon>
        <taxon>Stappiaceae</taxon>
        <taxon>Roseibium</taxon>
    </lineage>
</organism>
<dbReference type="Proteomes" id="UP000049983">
    <property type="component" value="Unassembled WGS sequence"/>
</dbReference>
<dbReference type="RefSeq" id="WP_055120546.1">
    <property type="nucleotide sequence ID" value="NZ_CANKXR010000013.1"/>
</dbReference>
<dbReference type="EMBL" id="CXWC01000014">
    <property type="protein sequence ID" value="CTQ77820.1"/>
    <property type="molecule type" value="Genomic_DNA"/>
</dbReference>
<gene>
    <name evidence="2" type="ORF">LA5096_05297</name>
</gene>
<sequence>MKHSVACLIVALVTGSAFTSTAFGQSDFYIRSQFSNGKFTGFHEILTEPEPGYHQVSYCDRVFWVSSTTVIWTEEQNAAGQTLVLEENDGSSRTIVCSDNAAFATLDDLGLSRREVAKIRRANEPLDMKSSRLRTIRDAFKQFK</sequence>
<keyword evidence="1" id="KW-0732">Signal</keyword>
<evidence type="ECO:0000313" key="3">
    <source>
        <dbReference type="Proteomes" id="UP000049983"/>
    </source>
</evidence>
<name>A0A0M6ZLC0_9HYPH</name>
<reference evidence="3" key="1">
    <citation type="submission" date="2015-07" db="EMBL/GenBank/DDBJ databases">
        <authorList>
            <person name="Rodrigo-Torres Lidia"/>
            <person name="Arahal R.David."/>
        </authorList>
    </citation>
    <scope>NUCLEOTIDE SEQUENCE [LARGE SCALE GENOMIC DNA]</scope>
    <source>
        <strain evidence="3">CECT 5096</strain>
    </source>
</reference>